<dbReference type="GO" id="GO:0008995">
    <property type="term" value="F:ribonuclease E activity"/>
    <property type="evidence" value="ECO:0007669"/>
    <property type="project" value="InterPro"/>
</dbReference>
<dbReference type="Pfam" id="PF10150">
    <property type="entry name" value="RNase_E_G"/>
    <property type="match status" value="1"/>
</dbReference>
<accession>A0A0F3IV73</accession>
<evidence type="ECO:0000313" key="20">
    <source>
        <dbReference type="EMBL" id="KJV09509.1"/>
    </source>
</evidence>
<reference evidence="20 21" key="1">
    <citation type="submission" date="2015-03" db="EMBL/GenBank/DDBJ databases">
        <title>Draft genome sequence of Elstera litoralis.</title>
        <authorList>
            <person name="Rahalkar M.C."/>
            <person name="Dhakephalkar P.K."/>
            <person name="Pore S.D."/>
            <person name="Arora P."/>
            <person name="Kapse N.G."/>
            <person name="Pandit P.S."/>
        </authorList>
    </citation>
    <scope>NUCLEOTIDE SEQUENCE [LARGE SCALE GENOMIC DNA]</scope>
    <source>
        <strain evidence="20 21">Dia-1</strain>
    </source>
</reference>
<keyword evidence="15" id="KW-0460">Magnesium</keyword>
<dbReference type="CDD" id="cd04453">
    <property type="entry name" value="S1_RNase_E"/>
    <property type="match status" value="1"/>
</dbReference>
<dbReference type="InterPro" id="IPR012340">
    <property type="entry name" value="NA-bd_OB-fold"/>
</dbReference>
<keyword evidence="16" id="KW-0694">RNA-binding</keyword>
<dbReference type="PANTHER" id="PTHR30001">
    <property type="entry name" value="RIBONUCLEASE"/>
    <property type="match status" value="1"/>
</dbReference>
<dbReference type="PANTHER" id="PTHR30001:SF1">
    <property type="entry name" value="RIBONUCLEASE E_G-LIKE PROTEIN, CHLOROPLASTIC"/>
    <property type="match status" value="1"/>
</dbReference>
<dbReference type="RefSeq" id="WP_045775889.1">
    <property type="nucleotide sequence ID" value="NZ_LAJY01000270.1"/>
</dbReference>
<feature type="compositionally biased region" description="Basic and acidic residues" evidence="18">
    <location>
        <begin position="95"/>
        <end position="104"/>
    </location>
</feature>
<feature type="compositionally biased region" description="Basic and acidic residues" evidence="18">
    <location>
        <begin position="595"/>
        <end position="604"/>
    </location>
</feature>
<feature type="compositionally biased region" description="Acidic residues" evidence="18">
    <location>
        <begin position="633"/>
        <end position="649"/>
    </location>
</feature>
<feature type="compositionally biased region" description="Low complexity" evidence="18">
    <location>
        <begin position="650"/>
        <end position="662"/>
    </location>
</feature>
<feature type="region of interest" description="Disordered" evidence="18">
    <location>
        <begin position="732"/>
        <end position="770"/>
    </location>
</feature>
<evidence type="ECO:0000256" key="7">
    <source>
        <dbReference type="ARBA" id="ARBA00022519"/>
    </source>
</evidence>
<gene>
    <name evidence="20" type="ORF">VZ95_11050</name>
</gene>
<evidence type="ECO:0000256" key="5">
    <source>
        <dbReference type="ARBA" id="ARBA00022475"/>
    </source>
</evidence>
<dbReference type="InterPro" id="IPR028878">
    <property type="entry name" value="RNase_E"/>
</dbReference>
<evidence type="ECO:0000256" key="15">
    <source>
        <dbReference type="ARBA" id="ARBA00022842"/>
    </source>
</evidence>
<keyword evidence="10" id="KW-0540">Nuclease</keyword>
<dbReference type="EMBL" id="LAJY01000270">
    <property type="protein sequence ID" value="KJV09509.1"/>
    <property type="molecule type" value="Genomic_DNA"/>
</dbReference>
<feature type="domain" description="S1 motif" evidence="19">
    <location>
        <begin position="38"/>
        <end position="165"/>
    </location>
</feature>
<name>A0A0F3IV73_9PROT</name>
<dbReference type="GO" id="GO:0006364">
    <property type="term" value="P:rRNA processing"/>
    <property type="evidence" value="ECO:0007669"/>
    <property type="project" value="UniProtKB-KW"/>
</dbReference>
<dbReference type="AlphaFoldDB" id="A0A0F3IV73"/>
<dbReference type="InterPro" id="IPR019307">
    <property type="entry name" value="RNA-bd_AU-1/RNase_E/G"/>
</dbReference>
<dbReference type="NCBIfam" id="TIGR00757">
    <property type="entry name" value="RNaseEG"/>
    <property type="match status" value="1"/>
</dbReference>
<feature type="non-terminal residue" evidence="20">
    <location>
        <position position="770"/>
    </location>
</feature>
<comment type="similarity">
    <text evidence="3">Belongs to the RNase E/G family. RNase G subfamily.</text>
</comment>
<feature type="region of interest" description="Disordered" evidence="18">
    <location>
        <begin position="581"/>
        <end position="712"/>
    </location>
</feature>
<keyword evidence="12" id="KW-0699">rRNA-binding</keyword>
<keyword evidence="14" id="KW-0378">Hydrolase</keyword>
<dbReference type="InterPro" id="IPR003029">
    <property type="entry name" value="S1_domain"/>
</dbReference>
<comment type="cofactor">
    <cofactor evidence="1">
        <name>Mg(2+)</name>
        <dbReference type="ChEBI" id="CHEBI:18420"/>
    </cofactor>
</comment>
<feature type="compositionally biased region" description="Acidic residues" evidence="18">
    <location>
        <begin position="105"/>
        <end position="122"/>
    </location>
</feature>
<keyword evidence="11" id="KW-0479">Metal-binding</keyword>
<keyword evidence="6" id="KW-0963">Cytoplasm</keyword>
<dbReference type="SMART" id="SM00316">
    <property type="entry name" value="S1"/>
    <property type="match status" value="1"/>
</dbReference>
<sequence length="770" mass="85447">MVKRMLIDATHAEETRVVVLDGQRLEEFDVETSTKKQLKGNIYLAKVTRVEPSLQAAFVEYGGGRHGFLAFSEIHPDYYRIPIADREALIAEAAREAAEARQQEDGEDGEAVEEVGGDEFDDVSPRRARNLRNYKIQDVITRRQIMLVQVVKEERGNKGAALTTYLSLAGRYCVLMPNNPRGGGVSRKITNGPDRKRLKGMLDEFNIPEGMAVIVRTAGMERSRIDIRRDYEYLLRLWDEIRESTLESSAPALIHEEGSLIKRAIRDLYSSDIEQVLVEGEEGYQNAKSFMRMLMPSHARRIVPYTDPTIPLMHRYQVETQLDQIHSPVVQLRSGGYIVINPTEALVAIDVNSGRATRERHIEETAYKTNMEAAEEIARQVRLRDLAGLIVVDFIDMEEGRNNQAVERKMKEAMKADRARIQIGRISAFGLLELSRQRLRPSVLEAHTEKCPHCQGTGVIRSTESTALTVLRAIEEEGIRNRSAEILVYVPTTIALYLLNQKRDALGHIEERYRFRVQIGRDDTLTPPDHRLDRLEAKTPEQIAELAALAAVAPVTFEPDAEDLASEDEELTAEDRAALAHEDEADGDDGQELDGSDKLGDDNSRRRRRRRRRRRPEGGPKEGSSEFASADGDQAEEGDDGDGEVDETDIAASDAEADAAITPDAGTGDGEDGPRRRRGKRGGRRRSRRGEGAPLEETAADGHEVPDAPDQAEFVPAAAPVVVIPIAEAPITEVTPDGDAPAAAASVTEPPKRKRAPARKKAVEAEAAPV</sequence>
<evidence type="ECO:0000256" key="8">
    <source>
        <dbReference type="ARBA" id="ARBA00022552"/>
    </source>
</evidence>
<evidence type="ECO:0000256" key="3">
    <source>
        <dbReference type="ARBA" id="ARBA00005663"/>
    </source>
</evidence>
<keyword evidence="21" id="KW-1185">Reference proteome</keyword>
<evidence type="ECO:0000256" key="18">
    <source>
        <dbReference type="SAM" id="MobiDB-lite"/>
    </source>
</evidence>
<dbReference type="InterPro" id="IPR004659">
    <property type="entry name" value="RNase_E/G"/>
</dbReference>
<evidence type="ECO:0000256" key="12">
    <source>
        <dbReference type="ARBA" id="ARBA00022730"/>
    </source>
</evidence>
<dbReference type="GO" id="GO:0046872">
    <property type="term" value="F:metal ion binding"/>
    <property type="evidence" value="ECO:0007669"/>
    <property type="project" value="UniProtKB-KW"/>
</dbReference>
<dbReference type="Pfam" id="PF20833">
    <property type="entry name" value="RNase_E_G_Thio"/>
    <property type="match status" value="1"/>
</dbReference>
<dbReference type="Gene3D" id="3.40.1260.20">
    <property type="entry name" value="Ribonuclease E, catalytic domain"/>
    <property type="match status" value="1"/>
</dbReference>
<evidence type="ECO:0000256" key="16">
    <source>
        <dbReference type="ARBA" id="ARBA00022884"/>
    </source>
</evidence>
<dbReference type="PATRIC" id="fig|552518.3.peg.1693"/>
<dbReference type="SUPFAM" id="SSF50249">
    <property type="entry name" value="Nucleic acid-binding proteins"/>
    <property type="match status" value="1"/>
</dbReference>
<evidence type="ECO:0000256" key="17">
    <source>
        <dbReference type="ARBA" id="ARBA00023136"/>
    </source>
</evidence>
<comment type="subcellular location">
    <subcellularLocation>
        <location evidence="2">Cytoplasm</location>
    </subcellularLocation>
</comment>
<feature type="region of interest" description="Disordered" evidence="18">
    <location>
        <begin position="95"/>
        <end position="124"/>
    </location>
</feature>
<proteinExistence type="inferred from homology"/>
<dbReference type="Gene3D" id="2.40.50.140">
    <property type="entry name" value="Nucleic acid-binding proteins"/>
    <property type="match status" value="1"/>
</dbReference>
<evidence type="ECO:0000256" key="14">
    <source>
        <dbReference type="ARBA" id="ARBA00022801"/>
    </source>
</evidence>
<feature type="compositionally biased region" description="Acidic residues" evidence="18">
    <location>
        <begin position="583"/>
        <end position="594"/>
    </location>
</feature>
<evidence type="ECO:0000256" key="13">
    <source>
        <dbReference type="ARBA" id="ARBA00022759"/>
    </source>
</evidence>
<dbReference type="InterPro" id="IPR048583">
    <property type="entry name" value="RNase_E_G_thioredoxin-like"/>
</dbReference>
<evidence type="ECO:0000256" key="4">
    <source>
        <dbReference type="ARBA" id="ARBA00017719"/>
    </source>
</evidence>
<evidence type="ECO:0000259" key="19">
    <source>
        <dbReference type="SMART" id="SM00316"/>
    </source>
</evidence>
<evidence type="ECO:0000313" key="21">
    <source>
        <dbReference type="Proteomes" id="UP000033774"/>
    </source>
</evidence>
<keyword evidence="5" id="KW-1003">Cell membrane</keyword>
<dbReference type="Proteomes" id="UP000033774">
    <property type="component" value="Unassembled WGS sequence"/>
</dbReference>
<dbReference type="GO" id="GO:0005737">
    <property type="term" value="C:cytoplasm"/>
    <property type="evidence" value="ECO:0007669"/>
    <property type="project" value="UniProtKB-SubCell"/>
</dbReference>
<evidence type="ECO:0000256" key="11">
    <source>
        <dbReference type="ARBA" id="ARBA00022723"/>
    </source>
</evidence>
<keyword evidence="8" id="KW-0698">rRNA processing</keyword>
<evidence type="ECO:0000256" key="6">
    <source>
        <dbReference type="ARBA" id="ARBA00022490"/>
    </source>
</evidence>
<dbReference type="HAMAP" id="MF_00970">
    <property type="entry name" value="RNase_E"/>
    <property type="match status" value="1"/>
</dbReference>
<comment type="caution">
    <text evidence="20">The sequence shown here is derived from an EMBL/GenBank/DDBJ whole genome shotgun (WGS) entry which is preliminary data.</text>
</comment>
<keyword evidence="7" id="KW-0997">Cell inner membrane</keyword>
<keyword evidence="17" id="KW-0472">Membrane</keyword>
<dbReference type="GO" id="GO:0019843">
    <property type="term" value="F:rRNA binding"/>
    <property type="evidence" value="ECO:0007669"/>
    <property type="project" value="UniProtKB-KW"/>
</dbReference>
<evidence type="ECO:0000256" key="9">
    <source>
        <dbReference type="ARBA" id="ARBA00022694"/>
    </source>
</evidence>
<dbReference type="OrthoDB" id="9804278at2"/>
<evidence type="ECO:0000256" key="1">
    <source>
        <dbReference type="ARBA" id="ARBA00001946"/>
    </source>
</evidence>
<keyword evidence="13" id="KW-0255">Endonuclease</keyword>
<evidence type="ECO:0000256" key="2">
    <source>
        <dbReference type="ARBA" id="ARBA00004496"/>
    </source>
</evidence>
<feature type="compositionally biased region" description="Basic residues" evidence="18">
    <location>
        <begin position="605"/>
        <end position="615"/>
    </location>
</feature>
<dbReference type="GO" id="GO:0008033">
    <property type="term" value="P:tRNA processing"/>
    <property type="evidence" value="ECO:0007669"/>
    <property type="project" value="UniProtKB-KW"/>
</dbReference>
<keyword evidence="9" id="KW-0819">tRNA processing</keyword>
<feature type="compositionally biased region" description="Basic residues" evidence="18">
    <location>
        <begin position="675"/>
        <end position="688"/>
    </location>
</feature>
<organism evidence="20 21">
    <name type="scientific">Elstera litoralis</name>
    <dbReference type="NCBI Taxonomy" id="552518"/>
    <lineage>
        <taxon>Bacteria</taxon>
        <taxon>Pseudomonadati</taxon>
        <taxon>Pseudomonadota</taxon>
        <taxon>Alphaproteobacteria</taxon>
        <taxon>Rhodospirillales</taxon>
        <taxon>Rhodospirillaceae</taxon>
        <taxon>Elstera</taxon>
    </lineage>
</organism>
<protein>
    <recommendedName>
        <fullName evidence="4">Ribonuclease G</fullName>
    </recommendedName>
</protein>
<evidence type="ECO:0000256" key="10">
    <source>
        <dbReference type="ARBA" id="ARBA00022722"/>
    </source>
</evidence>